<sequence length="325" mass="36051">MIFSSASFIQNIMLTSNFLVPLIVTAVAMPYFIRKLTENNIVAKDVYKKGTPTIADRGGTAILLIAMLSLSMNSLFFKFTSTNYVAMIVIALFGLFGVLDDMINIGRSSKLLIMYYCSYPLIQYATHTAVTLPNVGDLELGILYLQFIVPTYVLVASNLVNMHSGFNGLSSGLAILVLVSLIIKSVLISDVENIISVVAITGATIGFYLYEQYPARIFWGNVGSLTVGAAIGTIIVIQGFIISGFIMLIPHTVNFLMYVYWKIKKYPHVKFGKVREDGTLEVPNPLTLKWVLPYYYRVTEKQATYAMFLLTSVFCIMGIMLPGRV</sequence>
<feature type="transmembrane region" description="Helical" evidence="7">
    <location>
        <begin position="12"/>
        <end position="33"/>
    </location>
</feature>
<dbReference type="Pfam" id="PF00953">
    <property type="entry name" value="Glycos_transf_4"/>
    <property type="match status" value="1"/>
</dbReference>
<feature type="transmembrane region" description="Helical" evidence="7">
    <location>
        <begin position="54"/>
        <end position="76"/>
    </location>
</feature>
<proteinExistence type="predicted"/>
<evidence type="ECO:0000256" key="7">
    <source>
        <dbReference type="SAM" id="Phobius"/>
    </source>
</evidence>
<dbReference type="GO" id="GO:0071555">
    <property type="term" value="P:cell wall organization"/>
    <property type="evidence" value="ECO:0007669"/>
    <property type="project" value="TreeGrafter"/>
</dbReference>
<dbReference type="Proteomes" id="UP000033116">
    <property type="component" value="Chromosome"/>
</dbReference>
<gene>
    <name evidence="8" type="ORF">MSMAP_2463</name>
</gene>
<dbReference type="HOGENOM" id="CLU_023982_4_0_2"/>
<keyword evidence="4 7" id="KW-0812">Transmembrane</keyword>
<dbReference type="EC" id="2.7.8.13" evidence="8"/>
<feature type="transmembrane region" description="Helical" evidence="7">
    <location>
        <begin position="142"/>
        <end position="161"/>
    </location>
</feature>
<dbReference type="InterPro" id="IPR000715">
    <property type="entry name" value="Glycosyl_transferase_4"/>
</dbReference>
<feature type="transmembrane region" description="Helical" evidence="7">
    <location>
        <begin position="168"/>
        <end position="188"/>
    </location>
</feature>
<keyword evidence="3 8" id="KW-0808">Transferase</keyword>
<dbReference type="AlphaFoldDB" id="A0A0E3RD33"/>
<dbReference type="RefSeq" id="WP_048043922.1">
    <property type="nucleotide sequence ID" value="NZ_CP009511.1"/>
</dbReference>
<accession>A0A0E3RD33</accession>
<dbReference type="PANTHER" id="PTHR22926">
    <property type="entry name" value="PHOSPHO-N-ACETYLMURAMOYL-PENTAPEPTIDE-TRANSFERASE"/>
    <property type="match status" value="1"/>
</dbReference>
<evidence type="ECO:0000313" key="9">
    <source>
        <dbReference type="Proteomes" id="UP000033116"/>
    </source>
</evidence>
<dbReference type="PATRIC" id="fig|1434115.4.peg.3145"/>
<dbReference type="EMBL" id="CP009511">
    <property type="protein sequence ID" value="AKB62448.1"/>
    <property type="molecule type" value="Genomic_DNA"/>
</dbReference>
<evidence type="ECO:0000256" key="6">
    <source>
        <dbReference type="ARBA" id="ARBA00023136"/>
    </source>
</evidence>
<dbReference type="GO" id="GO:0005886">
    <property type="term" value="C:plasma membrane"/>
    <property type="evidence" value="ECO:0007669"/>
    <property type="project" value="UniProtKB-SubCell"/>
</dbReference>
<organism evidence="8 9">
    <name type="scientific">Methanosarcina mazei SarPi</name>
    <dbReference type="NCBI Taxonomy" id="1434115"/>
    <lineage>
        <taxon>Archaea</taxon>
        <taxon>Methanobacteriati</taxon>
        <taxon>Methanobacteriota</taxon>
        <taxon>Stenosarchaea group</taxon>
        <taxon>Methanomicrobia</taxon>
        <taxon>Methanosarcinales</taxon>
        <taxon>Methanosarcinaceae</taxon>
        <taxon>Methanosarcina</taxon>
    </lineage>
</organism>
<evidence type="ECO:0000256" key="3">
    <source>
        <dbReference type="ARBA" id="ARBA00022679"/>
    </source>
</evidence>
<evidence type="ECO:0000256" key="2">
    <source>
        <dbReference type="ARBA" id="ARBA00022475"/>
    </source>
</evidence>
<feature type="transmembrane region" description="Helical" evidence="7">
    <location>
        <begin position="303"/>
        <end position="321"/>
    </location>
</feature>
<feature type="transmembrane region" description="Helical" evidence="7">
    <location>
        <begin position="82"/>
        <end position="99"/>
    </location>
</feature>
<evidence type="ECO:0000256" key="5">
    <source>
        <dbReference type="ARBA" id="ARBA00022989"/>
    </source>
</evidence>
<comment type="subcellular location">
    <subcellularLocation>
        <location evidence="1">Cell membrane</location>
        <topology evidence="1">Multi-pass membrane protein</topology>
    </subcellularLocation>
</comment>
<reference evidence="8 9" key="1">
    <citation type="submission" date="2014-07" db="EMBL/GenBank/DDBJ databases">
        <title>Methanogenic archaea and the global carbon cycle.</title>
        <authorList>
            <person name="Henriksen J.R."/>
            <person name="Luke J."/>
            <person name="Reinhart S."/>
            <person name="Benedict M.N."/>
            <person name="Youngblut N.D."/>
            <person name="Metcalf M.E."/>
            <person name="Whitaker R.J."/>
            <person name="Metcalf W.W."/>
        </authorList>
    </citation>
    <scope>NUCLEOTIDE SEQUENCE [LARGE SCALE GENOMIC DNA]</scope>
    <source>
        <strain evidence="8 9">SarPi</strain>
    </source>
</reference>
<name>A0A0E3RD33_METMZ</name>
<feature type="transmembrane region" description="Helical" evidence="7">
    <location>
        <begin position="194"/>
        <end position="210"/>
    </location>
</feature>
<feature type="transmembrane region" description="Helical" evidence="7">
    <location>
        <begin position="241"/>
        <end position="261"/>
    </location>
</feature>
<evidence type="ECO:0000313" key="8">
    <source>
        <dbReference type="EMBL" id="AKB62448.1"/>
    </source>
</evidence>
<keyword evidence="6 7" id="KW-0472">Membrane</keyword>
<dbReference type="GO" id="GO:0044038">
    <property type="term" value="P:cell wall macromolecule biosynthetic process"/>
    <property type="evidence" value="ECO:0007669"/>
    <property type="project" value="TreeGrafter"/>
</dbReference>
<dbReference type="CDD" id="cd06856">
    <property type="entry name" value="GT_GPT_archaea"/>
    <property type="match status" value="1"/>
</dbReference>
<dbReference type="GO" id="GO:0016780">
    <property type="term" value="F:phosphotransferase activity, for other substituted phosphate groups"/>
    <property type="evidence" value="ECO:0007669"/>
    <property type="project" value="InterPro"/>
</dbReference>
<keyword evidence="5 7" id="KW-1133">Transmembrane helix</keyword>
<evidence type="ECO:0000256" key="4">
    <source>
        <dbReference type="ARBA" id="ARBA00022692"/>
    </source>
</evidence>
<dbReference type="GeneID" id="24865739"/>
<feature type="transmembrane region" description="Helical" evidence="7">
    <location>
        <begin position="217"/>
        <end position="235"/>
    </location>
</feature>
<evidence type="ECO:0000256" key="1">
    <source>
        <dbReference type="ARBA" id="ARBA00004651"/>
    </source>
</evidence>
<dbReference type="PANTHER" id="PTHR22926:SF3">
    <property type="entry name" value="UNDECAPRENYL-PHOSPHATE ALPHA-N-ACETYLGLUCOSAMINYL 1-PHOSPHATE TRANSFERASE"/>
    <property type="match status" value="1"/>
</dbReference>
<keyword evidence="2" id="KW-1003">Cell membrane</keyword>
<protein>
    <submittedName>
        <fullName evidence="8">Phospho-N-acetylmuramoyl-pentapeptide-transferase</fullName>
        <ecNumber evidence="8">2.7.8.13</ecNumber>
    </submittedName>
</protein>